<organism evidence="2 3">
    <name type="scientific">Phaseolus angularis</name>
    <name type="common">Azuki bean</name>
    <name type="synonym">Vigna angularis</name>
    <dbReference type="NCBI Taxonomy" id="3914"/>
    <lineage>
        <taxon>Eukaryota</taxon>
        <taxon>Viridiplantae</taxon>
        <taxon>Streptophyta</taxon>
        <taxon>Embryophyta</taxon>
        <taxon>Tracheophyta</taxon>
        <taxon>Spermatophyta</taxon>
        <taxon>Magnoliopsida</taxon>
        <taxon>eudicotyledons</taxon>
        <taxon>Gunneridae</taxon>
        <taxon>Pentapetalae</taxon>
        <taxon>rosids</taxon>
        <taxon>fabids</taxon>
        <taxon>Fabales</taxon>
        <taxon>Fabaceae</taxon>
        <taxon>Papilionoideae</taxon>
        <taxon>50 kb inversion clade</taxon>
        <taxon>NPAAA clade</taxon>
        <taxon>indigoferoid/millettioid clade</taxon>
        <taxon>Phaseoleae</taxon>
        <taxon>Vigna</taxon>
    </lineage>
</organism>
<proteinExistence type="predicted"/>
<dbReference type="Gramene" id="KOM43515">
    <property type="protein sequence ID" value="KOM43515"/>
    <property type="gene ID" value="LR48_Vigan05g111900"/>
</dbReference>
<evidence type="ECO:0000256" key="1">
    <source>
        <dbReference type="SAM" id="MobiDB-lite"/>
    </source>
</evidence>
<evidence type="ECO:0000313" key="3">
    <source>
        <dbReference type="Proteomes" id="UP000053144"/>
    </source>
</evidence>
<feature type="compositionally biased region" description="Low complexity" evidence="1">
    <location>
        <begin position="54"/>
        <end position="66"/>
    </location>
</feature>
<dbReference type="AlphaFoldDB" id="A0A0L9UKW9"/>
<gene>
    <name evidence="2" type="ORF">LR48_Vigan05g111900</name>
</gene>
<dbReference type="Proteomes" id="UP000053144">
    <property type="component" value="Chromosome 5"/>
</dbReference>
<dbReference type="EMBL" id="CM003375">
    <property type="protein sequence ID" value="KOM43515.1"/>
    <property type="molecule type" value="Genomic_DNA"/>
</dbReference>
<evidence type="ECO:0000313" key="2">
    <source>
        <dbReference type="EMBL" id="KOM43515.1"/>
    </source>
</evidence>
<name>A0A0L9UKW9_PHAAN</name>
<sequence length="115" mass="13002">MAPPINKKKTTMLPAHEIRDNTLRQIGFVKRGNTFVHKEDAKNDDDDDAHMTESVNVVGSSNVGPSHDPSLSSFSIEDQFATVTQQIEQMSTLQQSKHEELMKLQHTHHEHVCEL</sequence>
<accession>A0A0L9UKW9</accession>
<feature type="region of interest" description="Disordered" evidence="1">
    <location>
        <begin position="38"/>
        <end position="73"/>
    </location>
</feature>
<reference evidence="3" key="1">
    <citation type="journal article" date="2015" name="Proc. Natl. Acad. Sci. U.S.A.">
        <title>Genome sequencing of adzuki bean (Vigna angularis) provides insight into high starch and low fat accumulation and domestication.</title>
        <authorList>
            <person name="Yang K."/>
            <person name="Tian Z."/>
            <person name="Chen C."/>
            <person name="Luo L."/>
            <person name="Zhao B."/>
            <person name="Wang Z."/>
            <person name="Yu L."/>
            <person name="Li Y."/>
            <person name="Sun Y."/>
            <person name="Li W."/>
            <person name="Chen Y."/>
            <person name="Li Y."/>
            <person name="Zhang Y."/>
            <person name="Ai D."/>
            <person name="Zhao J."/>
            <person name="Shang C."/>
            <person name="Ma Y."/>
            <person name="Wu B."/>
            <person name="Wang M."/>
            <person name="Gao L."/>
            <person name="Sun D."/>
            <person name="Zhang P."/>
            <person name="Guo F."/>
            <person name="Wang W."/>
            <person name="Li Y."/>
            <person name="Wang J."/>
            <person name="Varshney R.K."/>
            <person name="Wang J."/>
            <person name="Ling H.Q."/>
            <person name="Wan P."/>
        </authorList>
    </citation>
    <scope>NUCLEOTIDE SEQUENCE</scope>
    <source>
        <strain evidence="3">cv. Jingnong 6</strain>
    </source>
</reference>
<protein>
    <submittedName>
        <fullName evidence="2">Uncharacterized protein</fullName>
    </submittedName>
</protein>